<evidence type="ECO:0000313" key="12">
    <source>
        <dbReference type="Proteomes" id="UP000243876"/>
    </source>
</evidence>
<evidence type="ECO:0000256" key="6">
    <source>
        <dbReference type="ARBA" id="ARBA00023136"/>
    </source>
</evidence>
<evidence type="ECO:0000256" key="9">
    <source>
        <dbReference type="SAM" id="Phobius"/>
    </source>
</evidence>
<dbReference type="OrthoDB" id="301434at2759"/>
<feature type="compositionally biased region" description="Polar residues" evidence="8">
    <location>
        <begin position="469"/>
        <end position="496"/>
    </location>
</feature>
<dbReference type="InterPro" id="IPR000326">
    <property type="entry name" value="PAP2/HPO"/>
</dbReference>
<gene>
    <name evidence="11" type="primary">SPOSA6832_03076</name>
</gene>
<comment type="subcellular location">
    <subcellularLocation>
        <location evidence="1">Endoplasmic reticulum membrane</location>
        <topology evidence="1">Multi-pass membrane protein</topology>
    </subcellularLocation>
</comment>
<accession>A0A0D6EP52</accession>
<feature type="region of interest" description="Disordered" evidence="8">
    <location>
        <begin position="456"/>
        <end position="509"/>
    </location>
</feature>
<evidence type="ECO:0000256" key="7">
    <source>
        <dbReference type="ARBA" id="ARBA00038324"/>
    </source>
</evidence>
<feature type="transmembrane region" description="Helical" evidence="9">
    <location>
        <begin position="265"/>
        <end position="293"/>
    </location>
</feature>
<feature type="transmembrane region" description="Helical" evidence="9">
    <location>
        <begin position="305"/>
        <end position="325"/>
    </location>
</feature>
<dbReference type="CDD" id="cd03388">
    <property type="entry name" value="PAP2_SPPase1"/>
    <property type="match status" value="1"/>
</dbReference>
<dbReference type="SUPFAM" id="SSF48317">
    <property type="entry name" value="Acid phosphatase/Vanadium-dependent haloperoxidase"/>
    <property type="match status" value="1"/>
</dbReference>
<dbReference type="InterPro" id="IPR036938">
    <property type="entry name" value="PAP2/HPO_sf"/>
</dbReference>
<feature type="compositionally biased region" description="Low complexity" evidence="8">
    <location>
        <begin position="456"/>
        <end position="468"/>
    </location>
</feature>
<evidence type="ECO:0000256" key="5">
    <source>
        <dbReference type="ARBA" id="ARBA00022989"/>
    </source>
</evidence>
<keyword evidence="4" id="KW-0256">Endoplasmic reticulum</keyword>
<sequence length="563" mass="61113">MLPYTASCGAPQLSGTDTPAQTARAVLLGAKDAGHLAEATLEPSVMAVGRRESAYYEKLVPEWRYRIREKLLKSLEDEMAALVQVQTSWRTPFRDEYFVKTSLLGTHTFFMVFIPIWAWFGFPECHTDRCTQTGGYITSVLKDAFCVPRPFSPPVIRLSVGSHALEYGFPSTHSSNACSMALFFGELLLRRNPGQFWVNAIGVALLAAFAWSVTFGRLYTGMHSMMDVGVGSAFGVLTWLVLWLSGDAMESVVRDSRLTGPSSSLFFSIFDLADLTIHPAGSFFIVPILLLLVTFHPQPAENCPCFEDAIAFMAVFAGILLGLAWSPEPHATQTLGYTWKSGDEVAAWSAATGAKLALGVCYILLWRVIAKEVCHLVLPPLFRFFAPIISLPRRFYVAATECEPFLSRSSSCEFVLTALDFADGAYPRETSLHAVPSILDLPSLVEDSEVATSSSSSAAILAPSPDSSTLRNRSSFAPTSSLDSPSLSGTTLSANGKTDPEPRSPSSTAAAATAERQLHLDADVLTKVVVYAGIGWMATVTLPWLFEQVGLSVWPIGSDPTVM</sequence>
<dbReference type="AlphaFoldDB" id="A0A0D6EP52"/>
<feature type="transmembrane region" description="Helical" evidence="9">
    <location>
        <begin position="196"/>
        <end position="216"/>
    </location>
</feature>
<dbReference type="EMBL" id="CENE01000013">
    <property type="protein sequence ID" value="CEQ41375.1"/>
    <property type="molecule type" value="Genomic_DNA"/>
</dbReference>
<organism evidence="11 12">
    <name type="scientific">Sporidiobolus salmonicolor</name>
    <name type="common">Yeast-like fungus</name>
    <name type="synonym">Sporobolomyces salmonicolor</name>
    <dbReference type="NCBI Taxonomy" id="5005"/>
    <lineage>
        <taxon>Eukaryota</taxon>
        <taxon>Fungi</taxon>
        <taxon>Dikarya</taxon>
        <taxon>Basidiomycota</taxon>
        <taxon>Pucciniomycotina</taxon>
        <taxon>Microbotryomycetes</taxon>
        <taxon>Sporidiobolales</taxon>
        <taxon>Sporidiobolaceae</taxon>
        <taxon>Sporobolomyces</taxon>
    </lineage>
</organism>
<feature type="transmembrane region" description="Helical" evidence="9">
    <location>
        <begin position="228"/>
        <end position="245"/>
    </location>
</feature>
<keyword evidence="3" id="KW-0378">Hydrolase</keyword>
<reference evidence="12" key="1">
    <citation type="submission" date="2015-02" db="EMBL/GenBank/DDBJ databases">
        <authorList>
            <person name="Gon?alves P."/>
        </authorList>
    </citation>
    <scope>NUCLEOTIDE SEQUENCE [LARGE SCALE GENOMIC DNA]</scope>
</reference>
<keyword evidence="6 9" id="KW-0472">Membrane</keyword>
<dbReference type="SMART" id="SM00014">
    <property type="entry name" value="acidPPc"/>
    <property type="match status" value="1"/>
</dbReference>
<feature type="transmembrane region" description="Helical" evidence="9">
    <location>
        <begin position="345"/>
        <end position="365"/>
    </location>
</feature>
<comment type="similarity">
    <text evidence="7">Belongs to the type 2 lipid phosphate phosphatase family.</text>
</comment>
<evidence type="ECO:0000256" key="8">
    <source>
        <dbReference type="SAM" id="MobiDB-lite"/>
    </source>
</evidence>
<feature type="transmembrane region" description="Helical" evidence="9">
    <location>
        <begin position="97"/>
        <end position="120"/>
    </location>
</feature>
<evidence type="ECO:0000256" key="4">
    <source>
        <dbReference type="ARBA" id="ARBA00022824"/>
    </source>
</evidence>
<feature type="transmembrane region" description="Helical" evidence="9">
    <location>
        <begin position="528"/>
        <end position="546"/>
    </location>
</feature>
<dbReference type="PANTHER" id="PTHR14969">
    <property type="entry name" value="SPHINGOSINE-1-PHOSPHATE PHOSPHOHYDROLASE"/>
    <property type="match status" value="1"/>
</dbReference>
<evidence type="ECO:0000259" key="10">
    <source>
        <dbReference type="SMART" id="SM00014"/>
    </source>
</evidence>
<evidence type="ECO:0000256" key="2">
    <source>
        <dbReference type="ARBA" id="ARBA00022692"/>
    </source>
</evidence>
<evidence type="ECO:0000256" key="3">
    <source>
        <dbReference type="ARBA" id="ARBA00022801"/>
    </source>
</evidence>
<dbReference type="GO" id="GO:0042392">
    <property type="term" value="F:sphingosine-1-phosphate phosphatase activity"/>
    <property type="evidence" value="ECO:0007669"/>
    <property type="project" value="TreeGrafter"/>
</dbReference>
<keyword evidence="2 9" id="KW-0812">Transmembrane</keyword>
<feature type="domain" description="Phosphatidic acid phosphatase type 2/haloperoxidase" evidence="10">
    <location>
        <begin position="128"/>
        <end position="243"/>
    </location>
</feature>
<dbReference type="Proteomes" id="UP000243876">
    <property type="component" value="Unassembled WGS sequence"/>
</dbReference>
<keyword evidence="5 9" id="KW-1133">Transmembrane helix</keyword>
<dbReference type="Pfam" id="PF01569">
    <property type="entry name" value="PAP2"/>
    <property type="match status" value="1"/>
</dbReference>
<proteinExistence type="inferred from homology"/>
<keyword evidence="12" id="KW-1185">Reference proteome</keyword>
<dbReference type="Gene3D" id="1.20.144.10">
    <property type="entry name" value="Phosphatidic acid phosphatase type 2/haloperoxidase"/>
    <property type="match status" value="1"/>
</dbReference>
<protein>
    <submittedName>
        <fullName evidence="11">SPOSA6832_03076-mRNA-1:cds</fullName>
    </submittedName>
</protein>
<dbReference type="GO" id="GO:0005789">
    <property type="term" value="C:endoplasmic reticulum membrane"/>
    <property type="evidence" value="ECO:0007669"/>
    <property type="project" value="UniProtKB-SubCell"/>
</dbReference>
<dbReference type="PANTHER" id="PTHR14969:SF28">
    <property type="entry name" value="DIHYDROSPHINGOSINE 1-PHOSPHATE PHOSPHATASE LCB3-RELATED"/>
    <property type="match status" value="1"/>
</dbReference>
<name>A0A0D6EP52_SPOSA</name>
<evidence type="ECO:0000313" key="11">
    <source>
        <dbReference type="EMBL" id="CEQ41375.1"/>
    </source>
</evidence>
<evidence type="ECO:0000256" key="1">
    <source>
        <dbReference type="ARBA" id="ARBA00004477"/>
    </source>
</evidence>